<dbReference type="Gene3D" id="3.40.50.1000">
    <property type="entry name" value="HAD superfamily/HAD-like"/>
    <property type="match status" value="1"/>
</dbReference>
<dbReference type="InterPro" id="IPR059000">
    <property type="entry name" value="ATPase_P-type_domA"/>
</dbReference>
<keyword evidence="6" id="KW-1133">Transmembrane helix</keyword>
<dbReference type="GO" id="GO:0055070">
    <property type="term" value="P:copper ion homeostasis"/>
    <property type="evidence" value="ECO:0007669"/>
    <property type="project" value="TreeGrafter"/>
</dbReference>
<dbReference type="InterPro" id="IPR001757">
    <property type="entry name" value="P_typ_ATPase"/>
</dbReference>
<keyword evidence="4" id="KW-0479">Metal-binding</keyword>
<dbReference type="Gene3D" id="3.40.1110.10">
    <property type="entry name" value="Calcium-transporting ATPase, cytoplasmic domain N"/>
    <property type="match status" value="1"/>
</dbReference>
<keyword evidence="10" id="KW-1185">Reference proteome</keyword>
<dbReference type="Gene3D" id="3.30.70.100">
    <property type="match status" value="1"/>
</dbReference>
<proteinExistence type="inferred from homology"/>
<dbReference type="NCBIfam" id="TIGR01494">
    <property type="entry name" value="ATPase_P-type"/>
    <property type="match status" value="2"/>
</dbReference>
<dbReference type="SUPFAM" id="SSF55008">
    <property type="entry name" value="HMA, heavy metal-associated domain"/>
    <property type="match status" value="1"/>
</dbReference>
<dbReference type="FunFam" id="3.30.70.100:FF:000001">
    <property type="entry name" value="ATPase copper transporting beta"/>
    <property type="match status" value="1"/>
</dbReference>
<dbReference type="SUPFAM" id="SSF81660">
    <property type="entry name" value="Metal cation-transporting ATPase, ATP-binding domain N"/>
    <property type="match status" value="1"/>
</dbReference>
<evidence type="ECO:0000256" key="2">
    <source>
        <dbReference type="ARBA" id="ARBA00006024"/>
    </source>
</evidence>
<dbReference type="Gene3D" id="2.70.150.10">
    <property type="entry name" value="Calcium-transporting ATPase, cytoplasmic transduction domain A"/>
    <property type="match status" value="1"/>
</dbReference>
<keyword evidence="5" id="KW-1278">Translocase</keyword>
<dbReference type="InterPro" id="IPR023214">
    <property type="entry name" value="HAD_sf"/>
</dbReference>
<sequence length="812" mass="87020">MACCAVGAYIVFRFLNIHEKLCTLYPRQDYAERRPAQRPKAVKGTQVSILSLDGLTCASCVSDVEDIIGSIPGVLKATVSLGLLRAQIEFDNDVTEEKIIEFIHSAGYEAHSLPSSDSQSWASLLSMIEEPSNSQKNHISSCQRDFLVATMASVLFFASRSINELWKTENNDINLIAHVAIVMSLLSGSQLHFEAFRSAWHGRRPNMATLASLGIMLALMQAAVDSLETGINGSHHMDLKSIEAIPILSTSVLGGRLLKTILSQRSRVFGSPLSSLVPAMAKVCNKTDQNASIPINMLSPGDSVIVNQGEHIPCDGVVQSIESALVTETWINGSLEPRVVDRGDAVYAGGQVQQGSLACRATACGRSTRLGQLLASVVTAELANSEPQLHCAISWFSSAVILLATSILISYLVLTKSSWADGLGRASALLLAACPCSLSLSVPTCKLLATVRSSKFGVRLVTTYARLRSAAAAQTILFDKTGTLTHGDLKVTHASFSEEWGSSQTQDILWRAVQEIEAGNTHPVARALFQKSPSKLEEKVEWLTTLMVSEIKHELGRGAQAVVTAIQSGSSSTSWKLAIGSRAYIESLGVSVDLSQTPVKIRTGITTTVVLAMDDKQAAVFVLEDKVRSDAHQVIRQLKDLGLTIGMITGDNAASATSVAREVGIDSDMVFANALPEEKCRTLARFLQRGPAIYVGDNYNDILCFASASFSICVAGSDMKSVDDDCADATLISSETPPLSRIPLMIRLARHMSGIVTQNHCWAVVYNILSVVSVLGMGGIGPPSPVWSSIGMGLSSVVVLWNSSRVNDGQLS</sequence>
<evidence type="ECO:0000256" key="3">
    <source>
        <dbReference type="ARBA" id="ARBA00022692"/>
    </source>
</evidence>
<dbReference type="Pfam" id="PF00702">
    <property type="entry name" value="Hydrolase"/>
    <property type="match status" value="1"/>
</dbReference>
<comment type="similarity">
    <text evidence="2">Belongs to the cation transport ATPase (P-type) (TC 3.A.3) family. Type IB subfamily.</text>
</comment>
<gene>
    <name evidence="9" type="ORF">FVEG_14903</name>
</gene>
<dbReference type="PROSITE" id="PS50846">
    <property type="entry name" value="HMA_2"/>
    <property type="match status" value="1"/>
</dbReference>
<dbReference type="InterPro" id="IPR017969">
    <property type="entry name" value="Heavy-metal-associated_CS"/>
</dbReference>
<dbReference type="RefSeq" id="XP_018744694.1">
    <property type="nucleotide sequence ID" value="XM_018903938.1"/>
</dbReference>
<dbReference type="AlphaFoldDB" id="W7LGF3"/>
<accession>W7LGF3</accession>
<keyword evidence="3" id="KW-0812">Transmembrane</keyword>
<dbReference type="InterPro" id="IPR036412">
    <property type="entry name" value="HAD-like_sf"/>
</dbReference>
<dbReference type="GO" id="GO:0016020">
    <property type="term" value="C:membrane"/>
    <property type="evidence" value="ECO:0007669"/>
    <property type="project" value="InterPro"/>
</dbReference>
<dbReference type="VEuPathDB" id="FungiDB:FVEG_14903"/>
<dbReference type="PANTHER" id="PTHR43520:SF8">
    <property type="entry name" value="P-TYPE CU(+) TRANSPORTER"/>
    <property type="match status" value="1"/>
</dbReference>
<dbReference type="SUPFAM" id="SSF56784">
    <property type="entry name" value="HAD-like"/>
    <property type="match status" value="1"/>
</dbReference>
<dbReference type="CDD" id="cd00371">
    <property type="entry name" value="HMA"/>
    <property type="match status" value="1"/>
</dbReference>
<dbReference type="EMBL" id="CM000583">
    <property type="protein sequence ID" value="EWG38503.1"/>
    <property type="molecule type" value="Genomic_DNA"/>
</dbReference>
<dbReference type="EMBL" id="DS022243">
    <property type="protein sequence ID" value="EWG38503.1"/>
    <property type="molecule type" value="Genomic_DNA"/>
</dbReference>
<dbReference type="Pfam" id="PF00122">
    <property type="entry name" value="E1-E2_ATPase"/>
    <property type="match status" value="1"/>
</dbReference>
<dbReference type="Proteomes" id="UP000009096">
    <property type="component" value="Chromosome 6"/>
</dbReference>
<evidence type="ECO:0000256" key="6">
    <source>
        <dbReference type="ARBA" id="ARBA00022989"/>
    </source>
</evidence>
<dbReference type="SUPFAM" id="SSF81653">
    <property type="entry name" value="Calcium ATPase, transduction domain A"/>
    <property type="match status" value="1"/>
</dbReference>
<dbReference type="GO" id="GO:0012505">
    <property type="term" value="C:endomembrane system"/>
    <property type="evidence" value="ECO:0007669"/>
    <property type="project" value="UniProtKB-SubCell"/>
</dbReference>
<evidence type="ECO:0000256" key="1">
    <source>
        <dbReference type="ARBA" id="ARBA00004127"/>
    </source>
</evidence>
<protein>
    <recommendedName>
        <fullName evidence="8">HMA domain-containing protein</fullName>
    </recommendedName>
</protein>
<dbReference type="KEGG" id="fvr:FVEG_14903"/>
<dbReference type="GeneID" id="30071779"/>
<dbReference type="GO" id="GO:0005507">
    <property type="term" value="F:copper ion binding"/>
    <property type="evidence" value="ECO:0007669"/>
    <property type="project" value="TreeGrafter"/>
</dbReference>
<dbReference type="InterPro" id="IPR008250">
    <property type="entry name" value="ATPase_P-typ_transduc_dom_A_sf"/>
</dbReference>
<dbReference type="GO" id="GO:0043682">
    <property type="term" value="F:P-type divalent copper transporter activity"/>
    <property type="evidence" value="ECO:0007669"/>
    <property type="project" value="TreeGrafter"/>
</dbReference>
<evidence type="ECO:0000256" key="7">
    <source>
        <dbReference type="ARBA" id="ARBA00023136"/>
    </source>
</evidence>
<dbReference type="PROSITE" id="PS00154">
    <property type="entry name" value="ATPASE_E1_E2"/>
    <property type="match status" value="1"/>
</dbReference>
<name>W7LGF3_GIBM7</name>
<dbReference type="OrthoDB" id="432719at2759"/>
<dbReference type="PANTHER" id="PTHR43520">
    <property type="entry name" value="ATP7, ISOFORM B"/>
    <property type="match status" value="1"/>
</dbReference>
<dbReference type="SUPFAM" id="SSF81665">
    <property type="entry name" value="Calcium ATPase, transmembrane domain M"/>
    <property type="match status" value="1"/>
</dbReference>
<reference evidence="9 10" key="1">
    <citation type="journal article" date="2010" name="Nature">
        <title>Comparative genomics reveals mobile pathogenicity chromosomes in Fusarium.</title>
        <authorList>
            <person name="Ma L.J."/>
            <person name="van der Does H.C."/>
            <person name="Borkovich K.A."/>
            <person name="Coleman J.J."/>
            <person name="Daboussi M.J."/>
            <person name="Di Pietro A."/>
            <person name="Dufresne M."/>
            <person name="Freitag M."/>
            <person name="Grabherr M."/>
            <person name="Henrissat B."/>
            <person name="Houterman P.M."/>
            <person name="Kang S."/>
            <person name="Shim W.B."/>
            <person name="Woloshuk C."/>
            <person name="Xie X."/>
            <person name="Xu J.R."/>
            <person name="Antoniw J."/>
            <person name="Baker S.E."/>
            <person name="Bluhm B.H."/>
            <person name="Breakspear A."/>
            <person name="Brown D.W."/>
            <person name="Butchko R.A."/>
            <person name="Chapman S."/>
            <person name="Coulson R."/>
            <person name="Coutinho P.M."/>
            <person name="Danchin E.G."/>
            <person name="Diener A."/>
            <person name="Gale L.R."/>
            <person name="Gardiner D.M."/>
            <person name="Goff S."/>
            <person name="Hammond-Kosack K.E."/>
            <person name="Hilburn K."/>
            <person name="Hua-Van A."/>
            <person name="Jonkers W."/>
            <person name="Kazan K."/>
            <person name="Kodira C.D."/>
            <person name="Koehrsen M."/>
            <person name="Kumar L."/>
            <person name="Lee Y.H."/>
            <person name="Li L."/>
            <person name="Manners J.M."/>
            <person name="Miranda-Saavedra D."/>
            <person name="Mukherjee M."/>
            <person name="Park G."/>
            <person name="Park J."/>
            <person name="Park S.Y."/>
            <person name="Proctor R.H."/>
            <person name="Regev A."/>
            <person name="Ruiz-Roldan M.C."/>
            <person name="Sain D."/>
            <person name="Sakthikumar S."/>
            <person name="Sykes S."/>
            <person name="Schwartz D.C."/>
            <person name="Turgeon B.G."/>
            <person name="Wapinski I."/>
            <person name="Yoder O."/>
            <person name="Young S."/>
            <person name="Zeng Q."/>
            <person name="Zhou S."/>
            <person name="Galagan J."/>
            <person name="Cuomo C.A."/>
            <person name="Kistler H.C."/>
            <person name="Rep M."/>
        </authorList>
    </citation>
    <scope>NUCLEOTIDE SEQUENCE [LARGE SCALE GENOMIC DNA]</scope>
    <source>
        <strain evidence="10">M3125 / FGSC 7600</strain>
    </source>
</reference>
<dbReference type="Pfam" id="PF00403">
    <property type="entry name" value="HMA"/>
    <property type="match status" value="1"/>
</dbReference>
<evidence type="ECO:0000259" key="8">
    <source>
        <dbReference type="PROSITE" id="PS50846"/>
    </source>
</evidence>
<dbReference type="InterPro" id="IPR023298">
    <property type="entry name" value="ATPase_P-typ_TM_dom_sf"/>
</dbReference>
<keyword evidence="7" id="KW-0472">Membrane</keyword>
<dbReference type="InterPro" id="IPR006121">
    <property type="entry name" value="HMA_dom"/>
</dbReference>
<dbReference type="InterPro" id="IPR018303">
    <property type="entry name" value="ATPase_P-typ_P_site"/>
</dbReference>
<dbReference type="PRINTS" id="PR00119">
    <property type="entry name" value="CATATPASE"/>
</dbReference>
<dbReference type="InterPro" id="IPR036163">
    <property type="entry name" value="HMA_dom_sf"/>
</dbReference>
<dbReference type="InterPro" id="IPR023299">
    <property type="entry name" value="ATPase_P-typ_cyto_dom_N"/>
</dbReference>
<feature type="domain" description="HMA" evidence="8">
    <location>
        <begin position="46"/>
        <end position="111"/>
    </location>
</feature>
<comment type="subcellular location">
    <subcellularLocation>
        <location evidence="1">Endomembrane system</location>
        <topology evidence="1">Multi-pass membrane protein</topology>
    </subcellularLocation>
</comment>
<organism evidence="9 10">
    <name type="scientific">Gibberella moniliformis (strain M3125 / FGSC 7600)</name>
    <name type="common">Maize ear and stalk rot fungus</name>
    <name type="synonym">Fusarium verticillioides</name>
    <dbReference type="NCBI Taxonomy" id="334819"/>
    <lineage>
        <taxon>Eukaryota</taxon>
        <taxon>Fungi</taxon>
        <taxon>Dikarya</taxon>
        <taxon>Ascomycota</taxon>
        <taxon>Pezizomycotina</taxon>
        <taxon>Sordariomycetes</taxon>
        <taxon>Hypocreomycetidae</taxon>
        <taxon>Hypocreales</taxon>
        <taxon>Nectriaceae</taxon>
        <taxon>Fusarium</taxon>
        <taxon>Fusarium fujikuroi species complex</taxon>
    </lineage>
</organism>
<dbReference type="GO" id="GO:0005524">
    <property type="term" value="F:ATP binding"/>
    <property type="evidence" value="ECO:0007669"/>
    <property type="project" value="InterPro"/>
</dbReference>
<dbReference type="PROSITE" id="PS01047">
    <property type="entry name" value="HMA_1"/>
    <property type="match status" value="1"/>
</dbReference>
<dbReference type="GO" id="GO:0016887">
    <property type="term" value="F:ATP hydrolysis activity"/>
    <property type="evidence" value="ECO:0007669"/>
    <property type="project" value="InterPro"/>
</dbReference>
<evidence type="ECO:0000256" key="5">
    <source>
        <dbReference type="ARBA" id="ARBA00022967"/>
    </source>
</evidence>
<evidence type="ECO:0000313" key="10">
    <source>
        <dbReference type="Proteomes" id="UP000009096"/>
    </source>
</evidence>
<evidence type="ECO:0000256" key="4">
    <source>
        <dbReference type="ARBA" id="ARBA00022723"/>
    </source>
</evidence>
<evidence type="ECO:0000313" key="9">
    <source>
        <dbReference type="EMBL" id="EWG38503.1"/>
    </source>
</evidence>